<sequence length="321" mass="35477">MKTSKNANEKDITCKSAYGELTNKDQEKILKLAIKIEEGKGIAEKFKNRILRKSRYNTRKILTTKITYKGKTFTLLDHAKLYENNQAISDILQEAKKQSLSEDILSVKANIKRQILPPTAVTEATINTGTTTVEGENSEKLNITAIEHQDVTPEINNTGAISVDAKSCEDIDKNSKDLDNIEKHLMMYEDGEEALKDSPLTTAVTETVTDKTKGFLSPFTEEKLSFYSEPERKNAVNEEGKSSTKTTRQRQAIIAGSAGAVLLVNSVAFYILKMHAIAVIVGIVGLACIGFALYGLLKPNTKLEKVENAEQLIVQPVLNPK</sequence>
<keyword evidence="1" id="KW-0812">Transmembrane</keyword>
<evidence type="ECO:0008006" key="4">
    <source>
        <dbReference type="Google" id="ProtNLM"/>
    </source>
</evidence>
<dbReference type="Proteomes" id="UP000516514">
    <property type="component" value="Chromosome"/>
</dbReference>
<dbReference type="AlphaFoldDB" id="A0A7L7YMA5"/>
<reference evidence="2 3" key="1">
    <citation type="submission" date="2020-09" db="EMBL/GenBank/DDBJ databases">
        <title>An Earliest Endosymbiont, Wolbachia massiliensis sp. nov., Strain PL13 From the Bed Bug (Cimex hemipterius), Type strain of a New supergroup T.</title>
        <authorList>
            <person name="Laidoudi Y."/>
            <person name="Levasseur A."/>
            <person name="Medkour H."/>
            <person name="Maaloum M."/>
            <person name="BenKhedher M."/>
            <person name="Sambou M."/>
            <person name="Bassene H."/>
            <person name="Davoust B."/>
            <person name="Fenollar F."/>
            <person name="Raoult D."/>
            <person name="Mediannikov O."/>
        </authorList>
    </citation>
    <scope>NUCLEOTIDE SEQUENCE [LARGE SCALE GENOMIC DNA]</scope>
    <source>
        <strain evidence="2 3">PL13</strain>
    </source>
</reference>
<organism evidence="2 3">
    <name type="scientific">Candidatus Wolbachia massiliensis</name>
    <dbReference type="NCBI Taxonomy" id="1845000"/>
    <lineage>
        <taxon>Bacteria</taxon>
        <taxon>Pseudomonadati</taxon>
        <taxon>Pseudomonadota</taxon>
        <taxon>Alphaproteobacteria</taxon>
        <taxon>Rickettsiales</taxon>
        <taxon>Anaplasmataceae</taxon>
        <taxon>Wolbachieae</taxon>
        <taxon>Wolbachia</taxon>
    </lineage>
</organism>
<evidence type="ECO:0000313" key="3">
    <source>
        <dbReference type="Proteomes" id="UP000516514"/>
    </source>
</evidence>
<evidence type="ECO:0000313" key="2">
    <source>
        <dbReference type="EMBL" id="QOD38344.1"/>
    </source>
</evidence>
<evidence type="ECO:0000256" key="1">
    <source>
        <dbReference type="SAM" id="Phobius"/>
    </source>
</evidence>
<dbReference type="KEGG" id="wms:ID128_00165"/>
<dbReference type="RefSeq" id="WP_191111142.1">
    <property type="nucleotide sequence ID" value="NZ_CP061738.1"/>
</dbReference>
<name>A0A7L7YMA5_9RICK</name>
<dbReference type="EMBL" id="CP061738">
    <property type="protein sequence ID" value="QOD38344.1"/>
    <property type="molecule type" value="Genomic_DNA"/>
</dbReference>
<proteinExistence type="predicted"/>
<keyword evidence="1" id="KW-0472">Membrane</keyword>
<feature type="transmembrane region" description="Helical" evidence="1">
    <location>
        <begin position="277"/>
        <end position="297"/>
    </location>
</feature>
<feature type="transmembrane region" description="Helical" evidence="1">
    <location>
        <begin position="252"/>
        <end position="271"/>
    </location>
</feature>
<keyword evidence="3" id="KW-1185">Reference proteome</keyword>
<gene>
    <name evidence="2" type="ORF">ID128_00165</name>
</gene>
<accession>A0A7L7YMA5</accession>
<protein>
    <recommendedName>
        <fullName evidence="4">Ankyrin repeat domain protein</fullName>
    </recommendedName>
</protein>
<keyword evidence="1" id="KW-1133">Transmembrane helix</keyword>